<dbReference type="PANTHER" id="PTHR10353">
    <property type="entry name" value="GLYCOSYL HYDROLASE"/>
    <property type="match status" value="1"/>
</dbReference>
<keyword evidence="3" id="KW-0326">Glycosidase</keyword>
<dbReference type="PANTHER" id="PTHR10353:SF318">
    <property type="entry name" value="BETA-GLUCOSIDASE 31-RELATED"/>
    <property type="match status" value="1"/>
</dbReference>
<reference evidence="6" key="2">
    <citation type="journal article" date="2024" name="Plant">
        <title>Genomic evolution and insights into agronomic trait innovations of Sesamum species.</title>
        <authorList>
            <person name="Miao H."/>
            <person name="Wang L."/>
            <person name="Qu L."/>
            <person name="Liu H."/>
            <person name="Sun Y."/>
            <person name="Le M."/>
            <person name="Wang Q."/>
            <person name="Wei S."/>
            <person name="Zheng Y."/>
            <person name="Lin W."/>
            <person name="Duan Y."/>
            <person name="Cao H."/>
            <person name="Xiong S."/>
            <person name="Wang X."/>
            <person name="Wei L."/>
            <person name="Li C."/>
            <person name="Ma Q."/>
            <person name="Ju M."/>
            <person name="Zhao R."/>
            <person name="Li G."/>
            <person name="Mu C."/>
            <person name="Tian Q."/>
            <person name="Mei H."/>
            <person name="Zhang T."/>
            <person name="Gao T."/>
            <person name="Zhang H."/>
        </authorList>
    </citation>
    <scope>NUCLEOTIDE SEQUENCE</scope>
    <source>
        <strain evidence="6">3651</strain>
    </source>
</reference>
<proteinExistence type="inferred from homology"/>
<dbReference type="AlphaFoldDB" id="A0AAE1XRF7"/>
<dbReference type="EMBL" id="JACGWO010000011">
    <property type="protein sequence ID" value="KAK4416173.1"/>
    <property type="molecule type" value="Genomic_DNA"/>
</dbReference>
<evidence type="ECO:0000256" key="5">
    <source>
        <dbReference type="SAM" id="Phobius"/>
    </source>
</evidence>
<reference evidence="6" key="1">
    <citation type="submission" date="2020-06" db="EMBL/GenBank/DDBJ databases">
        <authorList>
            <person name="Li T."/>
            <person name="Hu X."/>
            <person name="Zhang T."/>
            <person name="Song X."/>
            <person name="Zhang H."/>
            <person name="Dai N."/>
            <person name="Sheng W."/>
            <person name="Hou X."/>
            <person name="Wei L."/>
        </authorList>
    </citation>
    <scope>NUCLEOTIDE SEQUENCE</scope>
    <source>
        <strain evidence="6">3651</strain>
        <tissue evidence="6">Leaf</tissue>
    </source>
</reference>
<organism evidence="6 7">
    <name type="scientific">Sesamum alatum</name>
    <dbReference type="NCBI Taxonomy" id="300844"/>
    <lineage>
        <taxon>Eukaryota</taxon>
        <taxon>Viridiplantae</taxon>
        <taxon>Streptophyta</taxon>
        <taxon>Embryophyta</taxon>
        <taxon>Tracheophyta</taxon>
        <taxon>Spermatophyta</taxon>
        <taxon>Magnoliopsida</taxon>
        <taxon>eudicotyledons</taxon>
        <taxon>Gunneridae</taxon>
        <taxon>Pentapetalae</taxon>
        <taxon>asterids</taxon>
        <taxon>lamiids</taxon>
        <taxon>Lamiales</taxon>
        <taxon>Pedaliaceae</taxon>
        <taxon>Sesamum</taxon>
    </lineage>
</organism>
<dbReference type="GO" id="GO:0008422">
    <property type="term" value="F:beta-glucosidase activity"/>
    <property type="evidence" value="ECO:0007669"/>
    <property type="project" value="TreeGrafter"/>
</dbReference>
<dbReference type="PROSITE" id="PS00653">
    <property type="entry name" value="GLYCOSYL_HYDROL_F1_2"/>
    <property type="match status" value="1"/>
</dbReference>
<gene>
    <name evidence="6" type="ORF">Salat_2724700</name>
</gene>
<accession>A0AAE1XRF7</accession>
<dbReference type="InterPro" id="IPR033132">
    <property type="entry name" value="GH_1_N_CS"/>
</dbReference>
<dbReference type="InterPro" id="IPR017853">
    <property type="entry name" value="GH"/>
</dbReference>
<evidence type="ECO:0000256" key="3">
    <source>
        <dbReference type="ARBA" id="ARBA00023295"/>
    </source>
</evidence>
<sequence length="463" mass="52079">MATRLSSIILEVVLFSVCSSFAGIGLGLSYDHFNRSAFPPDFLFGTASAAYQYEGAAFEGGKGSSIWDTFTHKFPGGKLSGGVNKEGIAFYNNVFNELLANGITPFVTLFHWDLPQALEDEYKGFLSPHIIDDFRDFVEICFKEFGDRIKHWITINEPFTFSNGGYDGSFIGNLAPGRCSSRDKCSQGNSSTEPYIVAHHLLLCHATTAKLYKEKYQSIQKGKIGISLVTHWMEPYSNNKLDVQASERALDFMYGWFLHPLVYGDYPRTMQSLVGNRLPKFTKEQAEMIKGSFDFLGLNYYTGNYAAHILSRSGNISSTTDNMVRLSTDIKGVPIGEPTGVSIFFVYPKGLYKLLVYTKQKYKNPTIYITETGIGDANNGTMKQAIEDLQRIKFYNGHLRAIQEAIKQGVSVKGIFAWSFLDTFEWGSGYTQRFGICYVDFKNKLERVPKKSAIWFRTSLNAK</sequence>
<protein>
    <submittedName>
        <fullName evidence="6">Beta-glucosidase 12</fullName>
    </submittedName>
</protein>
<evidence type="ECO:0000256" key="2">
    <source>
        <dbReference type="ARBA" id="ARBA00022801"/>
    </source>
</evidence>
<dbReference type="InterPro" id="IPR001360">
    <property type="entry name" value="Glyco_hydro_1"/>
</dbReference>
<keyword evidence="7" id="KW-1185">Reference proteome</keyword>
<dbReference type="FunFam" id="3.20.20.80:FF:000020">
    <property type="entry name" value="Beta-glucosidase 12"/>
    <property type="match status" value="1"/>
</dbReference>
<dbReference type="Proteomes" id="UP001293254">
    <property type="component" value="Unassembled WGS sequence"/>
</dbReference>
<dbReference type="SUPFAM" id="SSF51445">
    <property type="entry name" value="(Trans)glycosidases"/>
    <property type="match status" value="1"/>
</dbReference>
<keyword evidence="5" id="KW-0472">Membrane</keyword>
<dbReference type="Gene3D" id="3.20.20.80">
    <property type="entry name" value="Glycosidases"/>
    <property type="match status" value="1"/>
</dbReference>
<dbReference type="PRINTS" id="PR00131">
    <property type="entry name" value="GLHYDRLASE1"/>
</dbReference>
<comment type="similarity">
    <text evidence="1 4">Belongs to the glycosyl hydrolase 1 family.</text>
</comment>
<dbReference type="GO" id="GO:0005975">
    <property type="term" value="P:carbohydrate metabolic process"/>
    <property type="evidence" value="ECO:0007669"/>
    <property type="project" value="InterPro"/>
</dbReference>
<name>A0AAE1XRF7_9LAMI</name>
<evidence type="ECO:0000313" key="7">
    <source>
        <dbReference type="Proteomes" id="UP001293254"/>
    </source>
</evidence>
<keyword evidence="5" id="KW-0812">Transmembrane</keyword>
<dbReference type="Pfam" id="PF00232">
    <property type="entry name" value="Glyco_hydro_1"/>
    <property type="match status" value="2"/>
</dbReference>
<evidence type="ECO:0000313" key="6">
    <source>
        <dbReference type="EMBL" id="KAK4416173.1"/>
    </source>
</evidence>
<evidence type="ECO:0000256" key="1">
    <source>
        <dbReference type="ARBA" id="ARBA00010838"/>
    </source>
</evidence>
<feature type="transmembrane region" description="Helical" evidence="5">
    <location>
        <begin position="12"/>
        <end position="30"/>
    </location>
</feature>
<keyword evidence="2" id="KW-0378">Hydrolase</keyword>
<evidence type="ECO:0000256" key="4">
    <source>
        <dbReference type="RuleBase" id="RU003690"/>
    </source>
</evidence>
<keyword evidence="5" id="KW-1133">Transmembrane helix</keyword>
<comment type="caution">
    <text evidence="6">The sequence shown here is derived from an EMBL/GenBank/DDBJ whole genome shotgun (WGS) entry which is preliminary data.</text>
</comment>